<evidence type="ECO:0000313" key="4">
    <source>
        <dbReference type="Proteomes" id="UP000468707"/>
    </source>
</evidence>
<evidence type="ECO:0000256" key="1">
    <source>
        <dbReference type="ARBA" id="ARBA00022723"/>
    </source>
</evidence>
<dbReference type="GO" id="GO:0046872">
    <property type="term" value="F:metal ion binding"/>
    <property type="evidence" value="ECO:0007669"/>
    <property type="project" value="UniProtKB-KW"/>
</dbReference>
<protein>
    <submittedName>
        <fullName evidence="3">VOC family protein</fullName>
    </submittedName>
</protein>
<name>A0A6I5KQ74_9FLAO</name>
<dbReference type="PANTHER" id="PTHR43048">
    <property type="entry name" value="METHYLMALONYL-COA EPIMERASE"/>
    <property type="match status" value="1"/>
</dbReference>
<keyword evidence="1" id="KW-0479">Metal-binding</keyword>
<dbReference type="GO" id="GO:0004493">
    <property type="term" value="F:methylmalonyl-CoA epimerase activity"/>
    <property type="evidence" value="ECO:0007669"/>
    <property type="project" value="TreeGrafter"/>
</dbReference>
<dbReference type="AlphaFoldDB" id="A0A6I5KQ74"/>
<organism evidence="3 4">
    <name type="scientific">Flagellimonas sediminis</name>
    <dbReference type="NCBI Taxonomy" id="2696468"/>
    <lineage>
        <taxon>Bacteria</taxon>
        <taxon>Pseudomonadati</taxon>
        <taxon>Bacteroidota</taxon>
        <taxon>Flavobacteriia</taxon>
        <taxon>Flavobacteriales</taxon>
        <taxon>Flavobacteriaceae</taxon>
        <taxon>Flagellimonas</taxon>
    </lineage>
</organism>
<keyword evidence="4" id="KW-1185">Reference proteome</keyword>
<dbReference type="GO" id="GO:0046491">
    <property type="term" value="P:L-methylmalonyl-CoA metabolic process"/>
    <property type="evidence" value="ECO:0007669"/>
    <property type="project" value="TreeGrafter"/>
</dbReference>
<dbReference type="EMBL" id="JAAAMI010000002">
    <property type="protein sequence ID" value="NDV42936.1"/>
    <property type="molecule type" value="Genomic_DNA"/>
</dbReference>
<dbReference type="InterPro" id="IPR037523">
    <property type="entry name" value="VOC_core"/>
</dbReference>
<evidence type="ECO:0000259" key="2">
    <source>
        <dbReference type="PROSITE" id="PS51819"/>
    </source>
</evidence>
<evidence type="ECO:0000313" key="3">
    <source>
        <dbReference type="EMBL" id="NDV42936.1"/>
    </source>
</evidence>
<proteinExistence type="predicted"/>
<dbReference type="Proteomes" id="UP000468707">
    <property type="component" value="Unassembled WGS sequence"/>
</dbReference>
<reference evidence="3 4" key="1">
    <citation type="submission" date="2020-01" db="EMBL/GenBank/DDBJ databases">
        <title>Muricauda sediminis sp.nov. 40Bstr401.</title>
        <authorList>
            <person name="Xue Z."/>
            <person name="Zhu S."/>
            <person name="Ren N."/>
            <person name="Chen T."/>
            <person name="Chen X."/>
            <person name="Chen J."/>
            <person name="Yang J."/>
        </authorList>
    </citation>
    <scope>NUCLEOTIDE SEQUENCE [LARGE SCALE GENOMIC DNA]</scope>
    <source>
        <strain evidence="3 4">40Bstr401</strain>
    </source>
</reference>
<sequence length="151" mass="17450">MKKEEISPLTLMDKNKASVFQDIKGWHVAIRTDQYNEFINWYTENLDFRLIREWSAGNLQLAFMAPPGEDNFIIEVLGEQKTVDQNRLGTGPGYDHLCFNVQDLDRTMKALTKRNIGIDRCFDVPAIGKRVAFITDPFGNRIEFSEEMKNS</sequence>
<dbReference type="Gene3D" id="3.10.180.10">
    <property type="entry name" value="2,3-Dihydroxybiphenyl 1,2-Dioxygenase, domain 1"/>
    <property type="match status" value="1"/>
</dbReference>
<dbReference type="CDD" id="cd06587">
    <property type="entry name" value="VOC"/>
    <property type="match status" value="1"/>
</dbReference>
<dbReference type="RefSeq" id="WP_163634164.1">
    <property type="nucleotide sequence ID" value="NZ_JAAAMI010000002.1"/>
</dbReference>
<dbReference type="InterPro" id="IPR051785">
    <property type="entry name" value="MMCE/EMCE_epimerase"/>
</dbReference>
<gene>
    <name evidence="3" type="ORF">GTK07_06310</name>
</gene>
<dbReference type="Pfam" id="PF00903">
    <property type="entry name" value="Glyoxalase"/>
    <property type="match status" value="1"/>
</dbReference>
<dbReference type="InterPro" id="IPR004360">
    <property type="entry name" value="Glyas_Fos-R_dOase_dom"/>
</dbReference>
<dbReference type="SUPFAM" id="SSF54593">
    <property type="entry name" value="Glyoxalase/Bleomycin resistance protein/Dihydroxybiphenyl dioxygenase"/>
    <property type="match status" value="1"/>
</dbReference>
<comment type="caution">
    <text evidence="3">The sequence shown here is derived from an EMBL/GenBank/DDBJ whole genome shotgun (WGS) entry which is preliminary data.</text>
</comment>
<dbReference type="PANTHER" id="PTHR43048:SF3">
    <property type="entry name" value="METHYLMALONYL-COA EPIMERASE, MITOCHONDRIAL"/>
    <property type="match status" value="1"/>
</dbReference>
<feature type="domain" description="VOC" evidence="2">
    <location>
        <begin position="24"/>
        <end position="147"/>
    </location>
</feature>
<accession>A0A6I5KQ74</accession>
<dbReference type="PROSITE" id="PS51819">
    <property type="entry name" value="VOC"/>
    <property type="match status" value="1"/>
</dbReference>
<dbReference type="InterPro" id="IPR029068">
    <property type="entry name" value="Glyas_Bleomycin-R_OHBP_Dase"/>
</dbReference>